<keyword evidence="2" id="KW-0614">Plasmid</keyword>
<dbReference type="AlphaFoldDB" id="A0A8T7MAI3"/>
<geneLocation type="plasmid" evidence="2 4">
    <name>unnamed3</name>
</geneLocation>
<name>A0A8T7MAI3_9CHLR</name>
<protein>
    <submittedName>
        <fullName evidence="1">Uncharacterized protein</fullName>
    </submittedName>
</protein>
<evidence type="ECO:0000313" key="1">
    <source>
        <dbReference type="EMBL" id="NWJ49139.1"/>
    </source>
</evidence>
<organism evidence="1 3">
    <name type="scientific">Candidatus Chlorohelix allophototropha</name>
    <dbReference type="NCBI Taxonomy" id="3003348"/>
    <lineage>
        <taxon>Bacteria</taxon>
        <taxon>Bacillati</taxon>
        <taxon>Chloroflexota</taxon>
        <taxon>Chloroflexia</taxon>
        <taxon>Candidatus Chloroheliales</taxon>
        <taxon>Candidatus Chloroheliaceae</taxon>
        <taxon>Candidatus Chlorohelix</taxon>
    </lineage>
</organism>
<reference evidence="2" key="2">
    <citation type="journal article" date="2024" name="Nature">
        <title>Anoxygenic phototroph of the Chloroflexota uses a type I reaction centre.</title>
        <authorList>
            <person name="Tsuji J.M."/>
            <person name="Shaw N.A."/>
            <person name="Nagashima S."/>
            <person name="Venkiteswaran J.J."/>
            <person name="Schiff S.L."/>
            <person name="Watanabe T."/>
            <person name="Fukui M."/>
            <person name="Hanada S."/>
            <person name="Tank M."/>
            <person name="Neufeld J.D."/>
        </authorList>
    </citation>
    <scope>NUCLEOTIDE SEQUENCE</scope>
    <source>
        <strain evidence="2">L227-S17</strain>
        <plasmid evidence="2 4">unnamed3</plasmid>
    </source>
</reference>
<proteinExistence type="predicted"/>
<keyword evidence="4" id="KW-1185">Reference proteome</keyword>
<sequence>MEWDKIPLRFQRLMHIAREYDRTYFEKNPEAESYIRPYLPGENYPMDSLSRANGEEVEPCDFLIVYRDNTREALDRKKKPEDF</sequence>
<accession>A0A8T7MAI3</accession>
<dbReference type="RefSeq" id="WP_341472315.1">
    <property type="nucleotide sequence ID" value="NZ_CP128403.1"/>
</dbReference>
<dbReference type="EMBL" id="CP128403">
    <property type="protein sequence ID" value="WJW70448.1"/>
    <property type="molecule type" value="Genomic_DNA"/>
</dbReference>
<dbReference type="Proteomes" id="UP000521676">
    <property type="component" value="Unassembled WGS sequence"/>
</dbReference>
<evidence type="ECO:0000313" key="4">
    <source>
        <dbReference type="Proteomes" id="UP001431572"/>
    </source>
</evidence>
<evidence type="ECO:0000313" key="3">
    <source>
        <dbReference type="Proteomes" id="UP000521676"/>
    </source>
</evidence>
<evidence type="ECO:0000313" key="2">
    <source>
        <dbReference type="EMBL" id="WJW70448.1"/>
    </source>
</evidence>
<dbReference type="EMBL" id="JACATZ010000004">
    <property type="protein sequence ID" value="NWJ49139.1"/>
    <property type="molecule type" value="Genomic_DNA"/>
</dbReference>
<reference evidence="1 3" key="1">
    <citation type="submission" date="2020-06" db="EMBL/GenBank/DDBJ databases">
        <title>Anoxygenic phototrophic Chloroflexota member uses a Type I reaction center.</title>
        <authorList>
            <person name="Tsuji J.M."/>
            <person name="Shaw N.A."/>
            <person name="Nagashima S."/>
            <person name="Venkiteswaran J."/>
            <person name="Schiff S.L."/>
            <person name="Hanada S."/>
            <person name="Tank M."/>
            <person name="Neufeld J.D."/>
        </authorList>
    </citation>
    <scope>NUCLEOTIDE SEQUENCE [LARGE SCALE GENOMIC DNA]</scope>
    <source>
        <strain evidence="1">L227-S17</strain>
    </source>
</reference>
<gene>
    <name evidence="1" type="ORF">HXX08_25050</name>
    <name evidence="2" type="ORF">OZ401_005084</name>
</gene>
<dbReference type="Proteomes" id="UP001431572">
    <property type="component" value="Plasmid unnamed3"/>
</dbReference>